<name>A0A323UGD4_RHOPL</name>
<evidence type="ECO:0000313" key="1">
    <source>
        <dbReference type="EMBL" id="PZA11297.1"/>
    </source>
</evidence>
<dbReference type="Proteomes" id="UP000248134">
    <property type="component" value="Unassembled WGS sequence"/>
</dbReference>
<dbReference type="AlphaFoldDB" id="A0A323UGD4"/>
<gene>
    <name evidence="1" type="ORF">DNX69_18595</name>
</gene>
<dbReference type="EMBL" id="QKQS01000023">
    <property type="protein sequence ID" value="PZA11297.1"/>
    <property type="molecule type" value="Genomic_DNA"/>
</dbReference>
<protein>
    <submittedName>
        <fullName evidence="1">Uncharacterized protein</fullName>
    </submittedName>
</protein>
<reference evidence="1 2" key="1">
    <citation type="submission" date="2018-06" db="EMBL/GenBank/DDBJ databases">
        <title>Draft Whole-Genome Sequence of the purple photosynthetic bacterium Rhodospeudomonas palustris XCP.</title>
        <authorList>
            <person name="Rayyan A."/>
            <person name="Meyer T.E."/>
            <person name="Kyndt J.A."/>
        </authorList>
    </citation>
    <scope>NUCLEOTIDE SEQUENCE [LARGE SCALE GENOMIC DNA]</scope>
    <source>
        <strain evidence="1 2">XCP</strain>
    </source>
</reference>
<evidence type="ECO:0000313" key="2">
    <source>
        <dbReference type="Proteomes" id="UP000248134"/>
    </source>
</evidence>
<comment type="caution">
    <text evidence="1">The sequence shown here is derived from an EMBL/GenBank/DDBJ whole genome shotgun (WGS) entry which is preliminary data.</text>
</comment>
<sequence length="96" mass="10037">MLASAFRAAELRVIAAAGPADTQGIGRHEPSGARSYEVHPELDAVSLALRWSCWPRASAGAAERLDAISAPANSVVVQGLVIRMSGPPLSETRTES</sequence>
<organism evidence="1 2">
    <name type="scientific">Rhodopseudomonas palustris</name>
    <dbReference type="NCBI Taxonomy" id="1076"/>
    <lineage>
        <taxon>Bacteria</taxon>
        <taxon>Pseudomonadati</taxon>
        <taxon>Pseudomonadota</taxon>
        <taxon>Alphaproteobacteria</taxon>
        <taxon>Hyphomicrobiales</taxon>
        <taxon>Nitrobacteraceae</taxon>
        <taxon>Rhodopseudomonas</taxon>
    </lineage>
</organism>
<proteinExistence type="predicted"/>
<accession>A0A323UGD4</accession>